<evidence type="ECO:0000313" key="2">
    <source>
        <dbReference type="Proteomes" id="UP000612362"/>
    </source>
</evidence>
<protein>
    <submittedName>
        <fullName evidence="1">Uncharacterized protein</fullName>
    </submittedName>
</protein>
<dbReference type="AlphaFoldDB" id="A0A8J3HX42"/>
<dbReference type="Proteomes" id="UP000612362">
    <property type="component" value="Unassembled WGS sequence"/>
</dbReference>
<organism evidence="1 2">
    <name type="scientific">Ktedonospora formicarum</name>
    <dbReference type="NCBI Taxonomy" id="2778364"/>
    <lineage>
        <taxon>Bacteria</taxon>
        <taxon>Bacillati</taxon>
        <taxon>Chloroflexota</taxon>
        <taxon>Ktedonobacteria</taxon>
        <taxon>Ktedonobacterales</taxon>
        <taxon>Ktedonobacteraceae</taxon>
        <taxon>Ktedonospora</taxon>
    </lineage>
</organism>
<sequence length="55" mass="5997">MTVHIHTNTCDGDQLTRLIMAGLDKNASDFLIANKDIIRPFNASLDVAGGFDSFD</sequence>
<accession>A0A8J3HX42</accession>
<gene>
    <name evidence="1" type="ORF">KSX_35370</name>
</gene>
<comment type="caution">
    <text evidence="1">The sequence shown here is derived from an EMBL/GenBank/DDBJ whole genome shotgun (WGS) entry which is preliminary data.</text>
</comment>
<keyword evidence="2" id="KW-1185">Reference proteome</keyword>
<dbReference type="EMBL" id="BNJF01000001">
    <property type="protein sequence ID" value="GHO45374.1"/>
    <property type="molecule type" value="Genomic_DNA"/>
</dbReference>
<proteinExistence type="predicted"/>
<evidence type="ECO:0000313" key="1">
    <source>
        <dbReference type="EMBL" id="GHO45374.1"/>
    </source>
</evidence>
<name>A0A8J3HX42_9CHLR</name>
<reference evidence="1" key="1">
    <citation type="submission" date="2020-10" db="EMBL/GenBank/DDBJ databases">
        <title>Taxonomic study of unclassified bacteria belonging to the class Ktedonobacteria.</title>
        <authorList>
            <person name="Yabe S."/>
            <person name="Wang C.M."/>
            <person name="Zheng Y."/>
            <person name="Sakai Y."/>
            <person name="Cavaletti L."/>
            <person name="Monciardini P."/>
            <person name="Donadio S."/>
        </authorList>
    </citation>
    <scope>NUCLEOTIDE SEQUENCE</scope>
    <source>
        <strain evidence="1">SOSP1-1</strain>
    </source>
</reference>